<keyword evidence="14" id="KW-0482">Metalloprotease</keyword>
<dbReference type="Pfam" id="PF08516">
    <property type="entry name" value="ADAM_CR"/>
    <property type="match status" value="1"/>
</dbReference>
<dbReference type="InterPro" id="IPR034027">
    <property type="entry name" value="Reprolysin_adamalysin"/>
</dbReference>
<dbReference type="Pfam" id="PF00200">
    <property type="entry name" value="Disintegrin"/>
    <property type="match status" value="1"/>
</dbReference>
<keyword evidence="7" id="KW-0479">Metal-binding</keyword>
<sequence length="1427" mass="157780">MEYSGIVLVVSLIFQWCNGYESKTRSGRRIVRDLHDQMTHDLYNKVLLSSIEQPKEIVYPKQVEKGRLFPLSTQKHKIRHHGTHEHVNQLTVQITIAGTRYRIKLERNDVLLSAGIVVKHYEEDNQQVLTKTVEHCYYLGHVRKDEWSSVAVSTCNGLKGVIQMHNETYIIQPLNVSMDATEHPHVIFKASVSPEENCGNSQGLWLPFQELHKGQLIKRIKFTNAQKSHLGKEDKKQKLLRIAMVLDKSMYMGLEFSQQHVIQYAVDVANIVDLYYRKIDFSIALTYLEFWNLHNHFTVENTHRTLLSRFLQYKEKRLPKDDVFDAAFFLTGVKLQDDKVGIAIPDSICSDRAVAVIKSGRPFEPQQSATILSHMAGHILGIEHDEDAKWRRVYHAGTCACDDAFGCIMSTEVLGAGGFHSRMFSTCSESDLKASLTMGITSCLWGAPRVHTEFKQTCGNGIVERGEECDCGSPEDCMYKDACCDPTTCLLQPWAQCRTGPCCSNCSYLPSSHMCRPRSSECDVPEFCDGRSWDCPNNAYIEDGHPCAQGKGYCSGGICPTVKEQCQGIWGAGAKGGHDQCFQRFNPTGNFNGHCGKDKHSGSYAKCQHDNILCGLLHCEGGRNSPLYGSDKGFSTTNVNANDIEYECKTVHGPAMMDMPHMGMVQDGTKCGENKVCKRNTCRPLAKVPTFTCPTAELSEICSGHGVCAPDERCFCDHGWESEDCSVKSNITVLLDDEEVDVDSDSLVPTVHSTVVAKVETLLLGGQDGVQLEGKDMRGADTPATAPVTEDRGGISTTLLIIILATVIGGLFMAMGITFLCYRRRSPSKNVKNGSSDKGNEKNSKPRKRRWGRKKKWMSSEEESEMSELPPPPVIVMDPDSAMPEKGILKNSSARLTSLDHRNSSDSNGCSNGDQDSVGPYMYDEDEDAEAEEIRNIFRDESTENLDHLQESASFDFVIPPPPQPPPPQFPLPDYYPSPAAMRKPGQLDGMEYESPYGYGHQQHIQLLPQQQVPTWRTALPPQTLSPPQSRIVKLRNLTDYMQQMNKATIDLSPSPDDPPTHTLSPSTCTSEDVRSSETEPDRMFARTSHSDHSPTSVTSGSTQYTGRPSFGNLSQYILKRNEATTKSGDSREEADQHSILGKHRDFFPQSSEPSNHGPGLNQYLQQHNDLNVFKPKMAPTRDEHPSVDMPPPMNPINIRTIFGLGHTPGSTASRDSNNTPHGSVNGDNSSFTGTGNSKNGYEKSSGYGSEQDPERFSIDEASRSDSHSRSESLSRSHSASPPSYSAVIRTGPNRIQLVPAGQLVEDGKEIEGIQQELNRLLENLPRINAGSFERSPLHSSAMPSTPLAGPLSGSRQLKDDGGDSGTPCIDRSLEEIPAHFTDKAWTGKARRPISVAVQGKSENTPSGEASSEELQSLLIDSGGKQS</sequence>
<feature type="region of interest" description="Disordered" evidence="8">
    <location>
        <begin position="1049"/>
        <end position="1111"/>
    </location>
</feature>
<dbReference type="SUPFAM" id="SSF55486">
    <property type="entry name" value="Metalloproteases ('zincins'), catalytic domain"/>
    <property type="match status" value="1"/>
</dbReference>
<dbReference type="PANTHER" id="PTHR11905:SF159">
    <property type="entry name" value="ADAM METALLOPROTEASE"/>
    <property type="match status" value="1"/>
</dbReference>
<reference evidence="14" key="1">
    <citation type="submission" date="2025-08" db="UniProtKB">
        <authorList>
            <consortium name="RefSeq"/>
        </authorList>
    </citation>
    <scope>IDENTIFICATION</scope>
</reference>
<feature type="domain" description="Peptidase M12B" evidence="12">
    <location>
        <begin position="238"/>
        <end position="448"/>
    </location>
</feature>
<dbReference type="PROSITE" id="PS00427">
    <property type="entry name" value="DISINTEGRIN_1"/>
    <property type="match status" value="1"/>
</dbReference>
<dbReference type="SMART" id="SM00050">
    <property type="entry name" value="DISIN"/>
    <property type="match status" value="1"/>
</dbReference>
<feature type="binding site" evidence="7">
    <location>
        <position position="378"/>
    </location>
    <ligand>
        <name>Zn(2+)</name>
        <dbReference type="ChEBI" id="CHEBI:29105"/>
        <note>catalytic</note>
    </ligand>
</feature>
<dbReference type="InterPro" id="IPR018358">
    <property type="entry name" value="Disintegrin_CS"/>
</dbReference>
<feature type="region of interest" description="Disordered" evidence="8">
    <location>
        <begin position="1145"/>
        <end position="1164"/>
    </location>
</feature>
<dbReference type="InterPro" id="IPR001762">
    <property type="entry name" value="Disintegrin_dom"/>
</dbReference>
<dbReference type="Proteomes" id="UP000694888">
    <property type="component" value="Unplaced"/>
</dbReference>
<dbReference type="GeneID" id="101850200"/>
<evidence type="ECO:0000256" key="8">
    <source>
        <dbReference type="SAM" id="MobiDB-lite"/>
    </source>
</evidence>
<organism evidence="13 14">
    <name type="scientific">Aplysia californica</name>
    <name type="common">California sea hare</name>
    <dbReference type="NCBI Taxonomy" id="6500"/>
    <lineage>
        <taxon>Eukaryota</taxon>
        <taxon>Metazoa</taxon>
        <taxon>Spiralia</taxon>
        <taxon>Lophotrochozoa</taxon>
        <taxon>Mollusca</taxon>
        <taxon>Gastropoda</taxon>
        <taxon>Heterobranchia</taxon>
        <taxon>Euthyneura</taxon>
        <taxon>Tectipleura</taxon>
        <taxon>Aplysiida</taxon>
        <taxon>Aplysioidea</taxon>
        <taxon>Aplysiidae</taxon>
        <taxon>Aplysia</taxon>
    </lineage>
</organism>
<feature type="region of interest" description="Disordered" evidence="8">
    <location>
        <begin position="899"/>
        <end position="922"/>
    </location>
</feature>
<dbReference type="InterPro" id="IPR001590">
    <property type="entry name" value="Peptidase_M12B"/>
</dbReference>
<proteinExistence type="predicted"/>
<dbReference type="Pfam" id="PF01562">
    <property type="entry name" value="Pep_M12B_propep"/>
    <property type="match status" value="1"/>
</dbReference>
<keyword evidence="5 6" id="KW-1015">Disulfide bond</keyword>
<dbReference type="Gene3D" id="3.40.390.10">
    <property type="entry name" value="Collagenase (Catalytic Domain)"/>
    <property type="match status" value="1"/>
</dbReference>
<feature type="compositionally biased region" description="Polar residues" evidence="8">
    <location>
        <begin position="1209"/>
        <end position="1240"/>
    </location>
</feature>
<feature type="disulfide bond" evidence="6">
    <location>
        <begin position="515"/>
        <end position="535"/>
    </location>
</feature>
<dbReference type="CDD" id="cd04269">
    <property type="entry name" value="ZnMc_adamalysin_II_like"/>
    <property type="match status" value="1"/>
</dbReference>
<feature type="compositionally biased region" description="Polar residues" evidence="8">
    <location>
        <begin position="828"/>
        <end position="837"/>
    </location>
</feature>
<evidence type="ECO:0000256" key="6">
    <source>
        <dbReference type="PROSITE-ProRule" id="PRU00068"/>
    </source>
</evidence>
<evidence type="ECO:0000259" key="12">
    <source>
        <dbReference type="PROSITE" id="PS50215"/>
    </source>
</evidence>
<dbReference type="InterPro" id="IPR000742">
    <property type="entry name" value="EGF"/>
</dbReference>
<keyword evidence="3 9" id="KW-1133">Transmembrane helix</keyword>
<keyword evidence="7" id="KW-0862">Zinc</keyword>
<comment type="subcellular location">
    <subcellularLocation>
        <location evidence="1">Membrane</location>
        <topology evidence="1">Single-pass type I membrane protein</topology>
    </subcellularLocation>
</comment>
<evidence type="ECO:0000256" key="7">
    <source>
        <dbReference type="PROSITE-ProRule" id="PRU00276"/>
    </source>
</evidence>
<feature type="chain" id="PRO_5047079159" evidence="10">
    <location>
        <begin position="20"/>
        <end position="1427"/>
    </location>
</feature>
<feature type="compositionally biased region" description="Basic residues" evidence="8">
    <location>
        <begin position="845"/>
        <end position="857"/>
    </location>
</feature>
<feature type="compositionally biased region" description="Polar residues" evidence="8">
    <location>
        <begin position="1094"/>
        <end position="1111"/>
    </location>
</feature>
<dbReference type="Pfam" id="PF01421">
    <property type="entry name" value="Reprolysin"/>
    <property type="match status" value="1"/>
</dbReference>
<evidence type="ECO:0000256" key="9">
    <source>
        <dbReference type="SAM" id="Phobius"/>
    </source>
</evidence>
<evidence type="ECO:0000259" key="11">
    <source>
        <dbReference type="PROSITE" id="PS50214"/>
    </source>
</evidence>
<feature type="domain" description="Disintegrin" evidence="11">
    <location>
        <begin position="455"/>
        <end position="543"/>
    </location>
</feature>
<gene>
    <name evidence="14" type="primary">LOC101850200</name>
</gene>
<dbReference type="PROSITE" id="PS50214">
    <property type="entry name" value="DISINTEGRIN_2"/>
    <property type="match status" value="1"/>
</dbReference>
<evidence type="ECO:0000256" key="5">
    <source>
        <dbReference type="ARBA" id="ARBA00023157"/>
    </source>
</evidence>
<feature type="compositionally biased region" description="Low complexity" evidence="8">
    <location>
        <begin position="1276"/>
        <end position="1286"/>
    </location>
</feature>
<dbReference type="RefSeq" id="XP_005107365.1">
    <property type="nucleotide sequence ID" value="XM_005107308.3"/>
</dbReference>
<dbReference type="InterPro" id="IPR002870">
    <property type="entry name" value="Peptidase_M12B_N"/>
</dbReference>
<feature type="compositionally biased region" description="Low complexity" evidence="8">
    <location>
        <begin position="905"/>
        <end position="917"/>
    </location>
</feature>
<feature type="region of interest" description="Disordered" evidence="8">
    <location>
        <begin position="1334"/>
        <end position="1371"/>
    </location>
</feature>
<feature type="compositionally biased region" description="Basic and acidic residues" evidence="8">
    <location>
        <begin position="1072"/>
        <end position="1093"/>
    </location>
</feature>
<dbReference type="Gene3D" id="4.10.70.10">
    <property type="entry name" value="Disintegrin domain"/>
    <property type="match status" value="1"/>
</dbReference>
<dbReference type="PROSITE" id="PS01186">
    <property type="entry name" value="EGF_2"/>
    <property type="match status" value="1"/>
</dbReference>
<name>A0ABM0K2P3_APLCA</name>
<feature type="region of interest" description="Disordered" evidence="8">
    <location>
        <begin position="1176"/>
        <end position="1288"/>
    </location>
</feature>
<keyword evidence="13" id="KW-1185">Reference proteome</keyword>
<keyword evidence="4 9" id="KW-0472">Membrane</keyword>
<evidence type="ECO:0000256" key="2">
    <source>
        <dbReference type="ARBA" id="ARBA00022692"/>
    </source>
</evidence>
<keyword evidence="14" id="KW-0378">Hydrolase</keyword>
<protein>
    <submittedName>
        <fullName evidence="14">Disintegrin and metalloproteinase domain-containing protein 22 isoform X1</fullName>
    </submittedName>
</protein>
<feature type="compositionally biased region" description="Polar residues" evidence="8">
    <location>
        <begin position="1401"/>
        <end position="1415"/>
    </location>
</feature>
<evidence type="ECO:0000256" key="3">
    <source>
        <dbReference type="ARBA" id="ARBA00022989"/>
    </source>
</evidence>
<dbReference type="PANTHER" id="PTHR11905">
    <property type="entry name" value="ADAM A DISINTEGRIN AND METALLOPROTEASE DOMAIN"/>
    <property type="match status" value="1"/>
</dbReference>
<comment type="caution">
    <text evidence="7">Lacks conserved residue(s) required for the propagation of feature annotation.</text>
</comment>
<keyword evidence="2 9" id="KW-0812">Transmembrane</keyword>
<feature type="signal peptide" evidence="10">
    <location>
        <begin position="1"/>
        <end position="19"/>
    </location>
</feature>
<evidence type="ECO:0000313" key="14">
    <source>
        <dbReference type="RefSeq" id="XP_005107365.1"/>
    </source>
</evidence>
<feature type="transmembrane region" description="Helical" evidence="9">
    <location>
        <begin position="799"/>
        <end position="822"/>
    </location>
</feature>
<feature type="binding site" evidence="7">
    <location>
        <position position="384"/>
    </location>
    <ligand>
        <name>Zn(2+)</name>
        <dbReference type="ChEBI" id="CHEBI:29105"/>
        <note>catalytic</note>
    </ligand>
</feature>
<dbReference type="GO" id="GO:0008237">
    <property type="term" value="F:metallopeptidase activity"/>
    <property type="evidence" value="ECO:0007669"/>
    <property type="project" value="UniProtKB-KW"/>
</dbReference>
<keyword evidence="10" id="KW-0732">Signal</keyword>
<evidence type="ECO:0000256" key="4">
    <source>
        <dbReference type="ARBA" id="ARBA00023136"/>
    </source>
</evidence>
<evidence type="ECO:0000256" key="1">
    <source>
        <dbReference type="ARBA" id="ARBA00004479"/>
    </source>
</evidence>
<feature type="binding site" evidence="7">
    <location>
        <position position="374"/>
    </location>
    <ligand>
        <name>Zn(2+)</name>
        <dbReference type="ChEBI" id="CHEBI:29105"/>
        <note>catalytic</note>
    </ligand>
</feature>
<feature type="region of interest" description="Disordered" evidence="8">
    <location>
        <begin position="828"/>
        <end position="874"/>
    </location>
</feature>
<evidence type="ECO:0000256" key="10">
    <source>
        <dbReference type="SAM" id="SignalP"/>
    </source>
</evidence>
<feature type="compositionally biased region" description="Polar residues" evidence="8">
    <location>
        <begin position="1062"/>
        <end position="1071"/>
    </location>
</feature>
<dbReference type="InterPro" id="IPR006586">
    <property type="entry name" value="ADAM_Cys-rich"/>
</dbReference>
<evidence type="ECO:0000313" key="13">
    <source>
        <dbReference type="Proteomes" id="UP000694888"/>
    </source>
</evidence>
<feature type="region of interest" description="Disordered" evidence="8">
    <location>
        <begin position="1397"/>
        <end position="1427"/>
    </location>
</feature>
<dbReference type="InterPro" id="IPR024079">
    <property type="entry name" value="MetalloPept_cat_dom_sf"/>
</dbReference>
<feature type="compositionally biased region" description="Basic and acidic residues" evidence="8">
    <location>
        <begin position="1253"/>
        <end position="1275"/>
    </location>
</feature>
<dbReference type="PROSITE" id="PS50215">
    <property type="entry name" value="ADAM_MEPRO"/>
    <property type="match status" value="1"/>
</dbReference>
<accession>A0ABM0K2P3</accession>
<dbReference type="SMART" id="SM00608">
    <property type="entry name" value="ACR"/>
    <property type="match status" value="1"/>
</dbReference>
<dbReference type="InterPro" id="IPR036436">
    <property type="entry name" value="Disintegrin_dom_sf"/>
</dbReference>
<keyword evidence="14" id="KW-0645">Protease</keyword>
<dbReference type="SUPFAM" id="SSF57552">
    <property type="entry name" value="Blood coagulation inhibitor (disintegrin)"/>
    <property type="match status" value="1"/>
</dbReference>